<dbReference type="Gene3D" id="1.20.1530.20">
    <property type="match status" value="1"/>
</dbReference>
<keyword evidence="14" id="KW-1185">Reference proteome</keyword>
<evidence type="ECO:0000256" key="3">
    <source>
        <dbReference type="ARBA" id="ARBA00022448"/>
    </source>
</evidence>
<evidence type="ECO:0000256" key="7">
    <source>
        <dbReference type="ARBA" id="ARBA00023053"/>
    </source>
</evidence>
<dbReference type="PANTHER" id="PTHR31382:SF1">
    <property type="entry name" value="SODIUM ION_PROTON EXCHANGER (EUROFUNG)"/>
    <property type="match status" value="1"/>
</dbReference>
<dbReference type="GO" id="GO:0015385">
    <property type="term" value="F:sodium:proton antiporter activity"/>
    <property type="evidence" value="ECO:0007669"/>
    <property type="project" value="InterPro"/>
</dbReference>
<sequence>MPTLVISDFNIVCTVLGGFVLAFGLVSFFVKERLYLSEALIALLMGVALGPYGANLIRPLSYARENSEENLDSINLAFSRLVLGVQLVLAGVQLPKKYLLHEWKSLGMLLGPVMTIMWLVSGTIVYGIIPGLTYVQALAIGACITPTDPILSNTIVKGKFADNHIPVPLQRIIIAESGANDGLGYPFLFLALYVYRYASLSDRAGHGISLFFTETVLYTILLSIFYGVMVGWLAKDLLHWASEKRLVDRESFLVFAIALALFIVGSCGMIGTDDVLACFIAGNAFTLDDWFRLETLDDSLQPTIDMLLNITIFLWFGAVAPWEEFGNTPEIPIGRLLAMAILILLLRRPPIILLVHKYVPRINDLREAAFAGYFGPIGVSAIFYLYVTVEFLRQVEMLQLDESQLKGVQTMMKATRLVIWFSVIASVIVHGITVPVIKLGNAIPLSISRSVSRMTDNLPGLGSLVAREPSRRRNSVSTSPLPESGLIDQRVDIHDTSHSISTPPRVVLINEGIESGRTLSWDENLERGRDRSAME</sequence>
<comment type="caution">
    <text evidence="13">The sequence shown here is derived from an EMBL/GenBank/DDBJ whole genome shotgun (WGS) entry which is preliminary data.</text>
</comment>
<keyword evidence="3" id="KW-0813">Transport</keyword>
<evidence type="ECO:0000256" key="10">
    <source>
        <dbReference type="ARBA" id="ARBA00023201"/>
    </source>
</evidence>
<name>A0AAV9URY9_9PEZI</name>
<feature type="transmembrane region" description="Helical" evidence="11">
    <location>
        <begin position="210"/>
        <end position="232"/>
    </location>
</feature>
<dbReference type="FunFam" id="1.20.1530.20:FF:000015">
    <property type="entry name" value="Na(+)/H(+) antiporter 2"/>
    <property type="match status" value="1"/>
</dbReference>
<feature type="domain" description="Cation/H+ exchanger transmembrane" evidence="12">
    <location>
        <begin position="25"/>
        <end position="436"/>
    </location>
</feature>
<keyword evidence="6 11" id="KW-1133">Transmembrane helix</keyword>
<protein>
    <recommendedName>
        <fullName evidence="12">Cation/H+ exchanger transmembrane domain-containing protein</fullName>
    </recommendedName>
</protein>
<proteinExistence type="inferred from homology"/>
<dbReference type="EMBL" id="JAVHNS010000008">
    <property type="protein sequence ID" value="KAK6346094.1"/>
    <property type="molecule type" value="Genomic_DNA"/>
</dbReference>
<keyword evidence="4" id="KW-0050">Antiport</keyword>
<feature type="transmembrane region" description="Helical" evidence="11">
    <location>
        <begin position="6"/>
        <end position="28"/>
    </location>
</feature>
<gene>
    <name evidence="13" type="ORF">TWF730_010426</name>
</gene>
<evidence type="ECO:0000259" key="12">
    <source>
        <dbReference type="Pfam" id="PF00999"/>
    </source>
</evidence>
<feature type="transmembrane region" description="Helical" evidence="11">
    <location>
        <begin position="106"/>
        <end position="129"/>
    </location>
</feature>
<dbReference type="GO" id="GO:0005886">
    <property type="term" value="C:plasma membrane"/>
    <property type="evidence" value="ECO:0007669"/>
    <property type="project" value="InterPro"/>
</dbReference>
<accession>A0AAV9URY9</accession>
<dbReference type="InterPro" id="IPR038770">
    <property type="entry name" value="Na+/solute_symporter_sf"/>
</dbReference>
<keyword evidence="7" id="KW-0915">Sodium</keyword>
<dbReference type="GO" id="GO:0036376">
    <property type="term" value="P:sodium ion export across plasma membrane"/>
    <property type="evidence" value="ECO:0007669"/>
    <property type="project" value="InterPro"/>
</dbReference>
<feature type="transmembrane region" description="Helical" evidence="11">
    <location>
        <begin position="417"/>
        <end position="437"/>
    </location>
</feature>
<dbReference type="Proteomes" id="UP001373714">
    <property type="component" value="Unassembled WGS sequence"/>
</dbReference>
<dbReference type="Pfam" id="PF00999">
    <property type="entry name" value="Na_H_Exchanger"/>
    <property type="match status" value="1"/>
</dbReference>
<feature type="transmembrane region" description="Helical" evidence="11">
    <location>
        <begin position="306"/>
        <end position="322"/>
    </location>
</feature>
<evidence type="ECO:0000256" key="9">
    <source>
        <dbReference type="ARBA" id="ARBA00023136"/>
    </source>
</evidence>
<evidence type="ECO:0000256" key="6">
    <source>
        <dbReference type="ARBA" id="ARBA00022989"/>
    </source>
</evidence>
<keyword evidence="9 11" id="KW-0472">Membrane</keyword>
<keyword evidence="5 11" id="KW-0812">Transmembrane</keyword>
<dbReference type="InterPro" id="IPR004712">
    <property type="entry name" value="Na+/H+_antiporter_fungi"/>
</dbReference>
<dbReference type="PANTHER" id="PTHR31382">
    <property type="entry name" value="NA(+)/H(+) ANTIPORTER"/>
    <property type="match status" value="1"/>
</dbReference>
<keyword evidence="10" id="KW-0739">Sodium transport</keyword>
<reference evidence="13 14" key="1">
    <citation type="submission" date="2019-10" db="EMBL/GenBank/DDBJ databases">
        <authorList>
            <person name="Palmer J.M."/>
        </authorList>
    </citation>
    <scope>NUCLEOTIDE SEQUENCE [LARGE SCALE GENOMIC DNA]</scope>
    <source>
        <strain evidence="13 14">TWF730</strain>
    </source>
</reference>
<evidence type="ECO:0000313" key="14">
    <source>
        <dbReference type="Proteomes" id="UP001373714"/>
    </source>
</evidence>
<organism evidence="13 14">
    <name type="scientific">Orbilia blumenaviensis</name>
    <dbReference type="NCBI Taxonomy" id="1796055"/>
    <lineage>
        <taxon>Eukaryota</taxon>
        <taxon>Fungi</taxon>
        <taxon>Dikarya</taxon>
        <taxon>Ascomycota</taxon>
        <taxon>Pezizomycotina</taxon>
        <taxon>Orbiliomycetes</taxon>
        <taxon>Orbiliales</taxon>
        <taxon>Orbiliaceae</taxon>
        <taxon>Orbilia</taxon>
    </lineage>
</organism>
<dbReference type="AlphaFoldDB" id="A0AAV9URY9"/>
<comment type="similarity">
    <text evidence="2">Belongs to the fungal Na(+)/H(+) exchanger family.</text>
</comment>
<dbReference type="InterPro" id="IPR006153">
    <property type="entry name" value="Cation/H_exchanger_TM"/>
</dbReference>
<feature type="transmembrane region" description="Helical" evidence="11">
    <location>
        <begin position="182"/>
        <end position="198"/>
    </location>
</feature>
<feature type="transmembrane region" description="Helical" evidence="11">
    <location>
        <begin position="74"/>
        <end position="94"/>
    </location>
</feature>
<keyword evidence="8" id="KW-0406">Ion transport</keyword>
<evidence type="ECO:0000256" key="11">
    <source>
        <dbReference type="SAM" id="Phobius"/>
    </source>
</evidence>
<evidence type="ECO:0000256" key="1">
    <source>
        <dbReference type="ARBA" id="ARBA00004141"/>
    </source>
</evidence>
<evidence type="ECO:0000313" key="13">
    <source>
        <dbReference type="EMBL" id="KAK6346094.1"/>
    </source>
</evidence>
<feature type="transmembrane region" description="Helical" evidence="11">
    <location>
        <begin position="35"/>
        <end position="54"/>
    </location>
</feature>
<evidence type="ECO:0000256" key="2">
    <source>
        <dbReference type="ARBA" id="ARBA00005248"/>
    </source>
</evidence>
<evidence type="ECO:0000256" key="5">
    <source>
        <dbReference type="ARBA" id="ARBA00022692"/>
    </source>
</evidence>
<comment type="subcellular location">
    <subcellularLocation>
        <location evidence="1">Membrane</location>
        <topology evidence="1">Multi-pass membrane protein</topology>
    </subcellularLocation>
</comment>
<dbReference type="GO" id="GO:0120029">
    <property type="term" value="P:proton export across plasma membrane"/>
    <property type="evidence" value="ECO:0007669"/>
    <property type="project" value="InterPro"/>
</dbReference>
<feature type="transmembrane region" description="Helical" evidence="11">
    <location>
        <begin position="368"/>
        <end position="387"/>
    </location>
</feature>
<dbReference type="GO" id="GO:0042391">
    <property type="term" value="P:regulation of membrane potential"/>
    <property type="evidence" value="ECO:0007669"/>
    <property type="project" value="InterPro"/>
</dbReference>
<feature type="transmembrane region" description="Helical" evidence="11">
    <location>
        <begin position="334"/>
        <end position="356"/>
    </location>
</feature>
<evidence type="ECO:0000256" key="8">
    <source>
        <dbReference type="ARBA" id="ARBA00023065"/>
    </source>
</evidence>
<feature type="transmembrane region" description="Helical" evidence="11">
    <location>
        <begin position="252"/>
        <end position="285"/>
    </location>
</feature>
<evidence type="ECO:0000256" key="4">
    <source>
        <dbReference type="ARBA" id="ARBA00022449"/>
    </source>
</evidence>